<gene>
    <name evidence="3" type="ORF">QDX21_07005</name>
</gene>
<evidence type="ECO:0000256" key="2">
    <source>
        <dbReference type="SAM" id="Phobius"/>
    </source>
</evidence>
<evidence type="ECO:0000313" key="4">
    <source>
        <dbReference type="Proteomes" id="UP001224674"/>
    </source>
</evidence>
<name>A0AAJ6DE08_9MICC</name>
<keyword evidence="4" id="KW-1185">Reference proteome</keyword>
<keyword evidence="2" id="KW-0472">Membrane</keyword>
<keyword evidence="2" id="KW-1133">Transmembrane helix</keyword>
<feature type="region of interest" description="Disordered" evidence="1">
    <location>
        <begin position="76"/>
        <end position="118"/>
    </location>
</feature>
<dbReference type="RefSeq" id="WP_279674328.1">
    <property type="nucleotide sequence ID" value="NZ_CP122566.1"/>
</dbReference>
<dbReference type="EMBL" id="CP122566">
    <property type="protein sequence ID" value="WGH92083.1"/>
    <property type="molecule type" value="Genomic_DNA"/>
</dbReference>
<organism evidence="3 4">
    <name type="scientific">Auritidibacter ignavus</name>
    <dbReference type="NCBI Taxonomy" id="678932"/>
    <lineage>
        <taxon>Bacteria</taxon>
        <taxon>Bacillati</taxon>
        <taxon>Actinomycetota</taxon>
        <taxon>Actinomycetes</taxon>
        <taxon>Micrococcales</taxon>
        <taxon>Micrococcaceae</taxon>
        <taxon>Auritidibacter</taxon>
    </lineage>
</organism>
<feature type="compositionally biased region" description="Acidic residues" evidence="1">
    <location>
        <begin position="109"/>
        <end position="118"/>
    </location>
</feature>
<evidence type="ECO:0000313" key="3">
    <source>
        <dbReference type="EMBL" id="WGH92083.1"/>
    </source>
</evidence>
<keyword evidence="2" id="KW-0812">Transmembrane</keyword>
<sequence length="118" mass="11925">MQKRTVGPVTGASAVGGSLGAAIAQIIVHFAPSLQPVETAVTVIITAVLAVIGGWLVPADKQHLLVAEGVDPATVDDTVDNVAGVDEGPEEPPVDHAEPVSHGPSDLGVDPEDAEPTR</sequence>
<dbReference type="Proteomes" id="UP001224674">
    <property type="component" value="Chromosome"/>
</dbReference>
<evidence type="ECO:0000256" key="1">
    <source>
        <dbReference type="SAM" id="MobiDB-lite"/>
    </source>
</evidence>
<accession>A0AAJ6DE08</accession>
<reference evidence="3 4" key="1">
    <citation type="submission" date="2023-03" db="EMBL/GenBank/DDBJ databases">
        <title>Complete genome sequences of several Auritidibacter ignavus strains isolated from ear infections.</title>
        <authorList>
            <person name="Baehr T."/>
            <person name="Baumhoegger A.M."/>
        </authorList>
    </citation>
    <scope>NUCLEOTIDE SEQUENCE [LARGE SCALE GENOMIC DNA]</scope>
    <source>
        <strain evidence="3 4">BABAE-6</strain>
    </source>
</reference>
<feature type="transmembrane region" description="Helical" evidence="2">
    <location>
        <begin position="12"/>
        <end position="31"/>
    </location>
</feature>
<dbReference type="AlphaFoldDB" id="A0AAJ6DE08"/>
<protein>
    <submittedName>
        <fullName evidence="3">Uncharacterized protein</fullName>
    </submittedName>
</protein>
<feature type="transmembrane region" description="Helical" evidence="2">
    <location>
        <begin position="37"/>
        <end position="57"/>
    </location>
</feature>
<proteinExistence type="predicted"/>